<evidence type="ECO:0000256" key="8">
    <source>
        <dbReference type="SAM" id="SignalP"/>
    </source>
</evidence>
<dbReference type="InterPro" id="IPR036942">
    <property type="entry name" value="Beta-barrel_TonB_sf"/>
</dbReference>
<evidence type="ECO:0000256" key="5">
    <source>
        <dbReference type="ARBA" id="ARBA00023136"/>
    </source>
</evidence>
<feature type="domain" description="TonB-dependent receptor plug" evidence="9">
    <location>
        <begin position="125"/>
        <end position="226"/>
    </location>
</feature>
<evidence type="ECO:0000256" key="7">
    <source>
        <dbReference type="PROSITE-ProRule" id="PRU01360"/>
    </source>
</evidence>
<keyword evidence="8" id="KW-0732">Signal</keyword>
<keyword evidence="2 7" id="KW-0813">Transport</keyword>
<evidence type="ECO:0000256" key="6">
    <source>
        <dbReference type="ARBA" id="ARBA00023237"/>
    </source>
</evidence>
<dbReference type="Pfam" id="PF13715">
    <property type="entry name" value="CarbopepD_reg_2"/>
    <property type="match status" value="1"/>
</dbReference>
<dbReference type="Gene3D" id="2.170.130.10">
    <property type="entry name" value="TonB-dependent receptor, plug domain"/>
    <property type="match status" value="1"/>
</dbReference>
<dbReference type="PROSITE" id="PS52016">
    <property type="entry name" value="TONB_DEPENDENT_REC_3"/>
    <property type="match status" value="1"/>
</dbReference>
<dbReference type="PANTHER" id="PTHR30442:SF0">
    <property type="entry name" value="FE(3+) DICITRATE TRANSPORT PROTEIN FECA"/>
    <property type="match status" value="1"/>
</dbReference>
<feature type="signal peptide" evidence="8">
    <location>
        <begin position="1"/>
        <end position="20"/>
    </location>
</feature>
<organism evidence="10">
    <name type="scientific">Roseihalotalea indica</name>
    <dbReference type="NCBI Taxonomy" id="2867963"/>
    <lineage>
        <taxon>Bacteria</taxon>
        <taxon>Pseudomonadati</taxon>
        <taxon>Bacteroidota</taxon>
        <taxon>Cytophagia</taxon>
        <taxon>Cytophagales</taxon>
        <taxon>Catalimonadaceae</taxon>
        <taxon>Roseihalotalea</taxon>
    </lineage>
</organism>
<dbReference type="InterPro" id="IPR039426">
    <property type="entry name" value="TonB-dep_rcpt-like"/>
</dbReference>
<keyword evidence="3 7" id="KW-1134">Transmembrane beta strand</keyword>
<evidence type="ECO:0000256" key="1">
    <source>
        <dbReference type="ARBA" id="ARBA00004571"/>
    </source>
</evidence>
<dbReference type="GO" id="GO:0009279">
    <property type="term" value="C:cell outer membrane"/>
    <property type="evidence" value="ECO:0007669"/>
    <property type="project" value="UniProtKB-SubCell"/>
</dbReference>
<dbReference type="GO" id="GO:0033214">
    <property type="term" value="P:siderophore-iron import into cell"/>
    <property type="evidence" value="ECO:0007669"/>
    <property type="project" value="TreeGrafter"/>
</dbReference>
<dbReference type="Gene3D" id="2.40.170.20">
    <property type="entry name" value="TonB-dependent receptor, beta-barrel domain"/>
    <property type="match status" value="1"/>
</dbReference>
<dbReference type="InterPro" id="IPR037066">
    <property type="entry name" value="Plug_dom_sf"/>
</dbReference>
<proteinExistence type="inferred from homology"/>
<accession>A0AA49JG23</accession>
<protein>
    <submittedName>
        <fullName evidence="10">TonB-dependent receptor</fullName>
    </submittedName>
</protein>
<dbReference type="PANTHER" id="PTHR30442">
    <property type="entry name" value="IRON III DICITRATE TRANSPORT PROTEIN FECA"/>
    <property type="match status" value="1"/>
</dbReference>
<dbReference type="InterPro" id="IPR008969">
    <property type="entry name" value="CarboxyPept-like_regulatory"/>
</dbReference>
<keyword evidence="6 7" id="KW-0998">Cell outer membrane</keyword>
<dbReference type="AlphaFoldDB" id="A0AA49JG23"/>
<keyword evidence="10" id="KW-0675">Receptor</keyword>
<dbReference type="InterPro" id="IPR012910">
    <property type="entry name" value="Plug_dom"/>
</dbReference>
<reference evidence="10" key="1">
    <citation type="journal article" date="2023" name="Comput. Struct. Biotechnol. J.">
        <title>Discovery of a novel marine Bacteroidetes with a rich repertoire of carbohydrate-active enzymes.</title>
        <authorList>
            <person name="Chen B."/>
            <person name="Liu G."/>
            <person name="Chen Q."/>
            <person name="Wang H."/>
            <person name="Liu L."/>
            <person name="Tang K."/>
        </authorList>
    </citation>
    <scope>NUCLEOTIDE SEQUENCE</scope>
    <source>
        <strain evidence="10">TK19036</strain>
    </source>
</reference>
<feature type="chain" id="PRO_5041355456" evidence="8">
    <location>
        <begin position="21"/>
        <end position="880"/>
    </location>
</feature>
<evidence type="ECO:0000259" key="9">
    <source>
        <dbReference type="Pfam" id="PF07715"/>
    </source>
</evidence>
<comment type="similarity">
    <text evidence="7">Belongs to the TonB-dependent receptor family.</text>
</comment>
<keyword evidence="4 7" id="KW-0812">Transmembrane</keyword>
<comment type="subcellular location">
    <subcellularLocation>
        <location evidence="1 7">Cell outer membrane</location>
        <topology evidence="1 7">Multi-pass membrane protein</topology>
    </subcellularLocation>
</comment>
<sequence>MYKSVITFFILLTLSLSLQAQNSFEVRGKVVSLDERDILIGAVIKSESGKGTVANERGAFSIELTGGVQEITISYLGYEQKKVTVSEDKTDVGTITLPLSSTSLNEIIVSASARSFNEEFVGTNYRISPQEIEKSNPLSTEEILRMVPGVNIVGDMGLSNRPNISIRGSWGRRSKKVLLMEDGSPSAPAPYIAPGAYYNPVSDRIKAIEVYKGADMLRFGPNNMYGAVNYITALPPQKPELRLKLIGGQRNYTTGLFSYGGTWNNLGALVEGVYKSFDGFQDNSSVEVLNLNAKVFAQLNKNQSLYFKVSGQFEDNQASLASITPFTFAQDPLQNPFDADIFTMRRYGVDIIHKLIPRANMSLTSKIYASDFERDWWRQVTTKVRASEVRSYVGESIFQDRYSYLDGLDFGPEDYVRVGRVTDGHESTTDSRWAFTVSGLQETLNIRWDAWDSPQELEVGFKLHQEVYKDRLLMACNSRWARSGDPATDLYYHMWSASAYVRNKFQFNKLGIIPIFRFEHVDMYRQDVLALAQNTDLNGLEEGREPNIYNVFLPGLTLEYQLPKGAVFGSIYEGFIAPSKIFGFLVEQNGVVTNPFAGASINIQPELSVNTELGWRGSLLQDKVDAQLTYFNNTIRNFYAGGRNEVFDELGKVNVQGIEMSLGADLYRSPRHQLRMNGNLTLLKSTILQGKLLDRDLFSEVIHSTATRQEFIEKVNANRSAYELYTTNGTGNEALITDSKVNDQTLNQITKSVVKFGEDGVSEVDLPYSPDMNVTAGIDYNYQNFSLGLSGNYVGSQFTEFNNFVNESADGSIGRLPAFFTMDAYANYDFSVREKAHFSVFINGKNLTNQIYRASRLNRATSGIFPGGFRQFILGVNIRI</sequence>
<evidence type="ECO:0000256" key="3">
    <source>
        <dbReference type="ARBA" id="ARBA00022452"/>
    </source>
</evidence>
<dbReference type="Pfam" id="PF07715">
    <property type="entry name" value="Plug"/>
    <property type="match status" value="1"/>
</dbReference>
<evidence type="ECO:0000256" key="2">
    <source>
        <dbReference type="ARBA" id="ARBA00022448"/>
    </source>
</evidence>
<name>A0AA49JG23_9BACT</name>
<evidence type="ECO:0000313" key="10">
    <source>
        <dbReference type="EMBL" id="WKN35755.1"/>
    </source>
</evidence>
<evidence type="ECO:0000256" key="4">
    <source>
        <dbReference type="ARBA" id="ARBA00022692"/>
    </source>
</evidence>
<dbReference type="EMBL" id="CP120682">
    <property type="protein sequence ID" value="WKN35755.1"/>
    <property type="molecule type" value="Genomic_DNA"/>
</dbReference>
<reference evidence="10" key="2">
    <citation type="journal article" date="2024" name="Antonie Van Leeuwenhoek">
        <title>Roseihalotalea indica gen. nov., sp. nov., a halophilic Bacteroidetes from mesopelagic Southwest Indian Ocean with higher carbohydrate metabolic potential.</title>
        <authorList>
            <person name="Chen B."/>
            <person name="Zhang M."/>
            <person name="Lin D."/>
            <person name="Ye J."/>
            <person name="Tang K."/>
        </authorList>
    </citation>
    <scope>NUCLEOTIDE SEQUENCE</scope>
    <source>
        <strain evidence="10">TK19036</strain>
    </source>
</reference>
<gene>
    <name evidence="10" type="ORF">K4G66_25640</name>
</gene>
<dbReference type="SUPFAM" id="SSF56935">
    <property type="entry name" value="Porins"/>
    <property type="match status" value="1"/>
</dbReference>
<dbReference type="SUPFAM" id="SSF49464">
    <property type="entry name" value="Carboxypeptidase regulatory domain-like"/>
    <property type="match status" value="1"/>
</dbReference>
<keyword evidence="5 7" id="KW-0472">Membrane</keyword>